<organism evidence="1">
    <name type="scientific">uncultured Caudovirales phage</name>
    <dbReference type="NCBI Taxonomy" id="2100421"/>
    <lineage>
        <taxon>Viruses</taxon>
        <taxon>Duplodnaviria</taxon>
        <taxon>Heunggongvirae</taxon>
        <taxon>Uroviricota</taxon>
        <taxon>Caudoviricetes</taxon>
        <taxon>Peduoviridae</taxon>
        <taxon>Maltschvirus</taxon>
        <taxon>Maltschvirus maltsch</taxon>
    </lineage>
</organism>
<evidence type="ECO:0000313" key="1">
    <source>
        <dbReference type="EMBL" id="CAB4218395.1"/>
    </source>
</evidence>
<dbReference type="InterPro" id="IPR046938">
    <property type="entry name" value="DNA_clamp_sf"/>
</dbReference>
<accession>A0A6J5SSX7</accession>
<sequence>MEYATIENSSTSSITVDNDLFIMPGHLTAIGMFAAKKDIRSYLVGVCIDTGPNGSFLIATCGHTLAVHQIDTVSREAGQFIMPMDNLQSMLKTNRKIGIKLTLPAGFAGKYDEKTRTRRQVTLESLKGEISIVSEMDGIFPDWRRVAQHDDAPYPHHVFFNVDYLARVADAADVISKRKFTVQVRPGGTGCGFATLDHEGKTVAYIMPLRAKLDELPSKPSMTY</sequence>
<dbReference type="SUPFAM" id="SSF55979">
    <property type="entry name" value="DNA clamp"/>
    <property type="match status" value="1"/>
</dbReference>
<gene>
    <name evidence="1" type="ORF">UFOVP1610_27</name>
</gene>
<dbReference type="EMBL" id="LR797471">
    <property type="protein sequence ID" value="CAB4218395.1"/>
    <property type="molecule type" value="Genomic_DNA"/>
</dbReference>
<proteinExistence type="predicted"/>
<reference evidence="1" key="1">
    <citation type="submission" date="2020-05" db="EMBL/GenBank/DDBJ databases">
        <authorList>
            <person name="Chiriac C."/>
            <person name="Salcher M."/>
            <person name="Ghai R."/>
            <person name="Kavagutti S V."/>
        </authorList>
    </citation>
    <scope>NUCLEOTIDE SEQUENCE</scope>
</reference>
<name>A0A6J5SSX7_9CAUD</name>
<protein>
    <submittedName>
        <fullName evidence="1">DNA polymerase III, beta chain, central</fullName>
    </submittedName>
</protein>
<dbReference type="Gene3D" id="3.10.150.10">
    <property type="entry name" value="DNA Polymerase III, subunit A, domain 2"/>
    <property type="match status" value="1"/>
</dbReference>